<name>A0A392S821_9FABA</name>
<dbReference type="EMBL" id="LXQA010332862">
    <property type="protein sequence ID" value="MCI44602.1"/>
    <property type="molecule type" value="Genomic_DNA"/>
</dbReference>
<comment type="caution">
    <text evidence="1">The sequence shown here is derived from an EMBL/GenBank/DDBJ whole genome shotgun (WGS) entry which is preliminary data.</text>
</comment>
<reference evidence="1 2" key="1">
    <citation type="journal article" date="2018" name="Front. Plant Sci.">
        <title>Red Clover (Trifolium pratense) and Zigzag Clover (T. medium) - A Picture of Genomic Similarities and Differences.</title>
        <authorList>
            <person name="Dluhosova J."/>
            <person name="Istvanek J."/>
            <person name="Nedelnik J."/>
            <person name="Repkova J."/>
        </authorList>
    </citation>
    <scope>NUCLEOTIDE SEQUENCE [LARGE SCALE GENOMIC DNA]</scope>
    <source>
        <strain evidence="2">cv. 10/8</strain>
        <tissue evidence="1">Leaf</tissue>
    </source>
</reference>
<organism evidence="1 2">
    <name type="scientific">Trifolium medium</name>
    <dbReference type="NCBI Taxonomy" id="97028"/>
    <lineage>
        <taxon>Eukaryota</taxon>
        <taxon>Viridiplantae</taxon>
        <taxon>Streptophyta</taxon>
        <taxon>Embryophyta</taxon>
        <taxon>Tracheophyta</taxon>
        <taxon>Spermatophyta</taxon>
        <taxon>Magnoliopsida</taxon>
        <taxon>eudicotyledons</taxon>
        <taxon>Gunneridae</taxon>
        <taxon>Pentapetalae</taxon>
        <taxon>rosids</taxon>
        <taxon>fabids</taxon>
        <taxon>Fabales</taxon>
        <taxon>Fabaceae</taxon>
        <taxon>Papilionoideae</taxon>
        <taxon>50 kb inversion clade</taxon>
        <taxon>NPAAA clade</taxon>
        <taxon>Hologalegina</taxon>
        <taxon>IRL clade</taxon>
        <taxon>Trifolieae</taxon>
        <taxon>Trifolium</taxon>
    </lineage>
</organism>
<protein>
    <submittedName>
        <fullName evidence="1">Uncharacterized protein</fullName>
    </submittedName>
</protein>
<proteinExistence type="predicted"/>
<evidence type="ECO:0000313" key="2">
    <source>
        <dbReference type="Proteomes" id="UP000265520"/>
    </source>
</evidence>
<accession>A0A392S821</accession>
<dbReference type="Proteomes" id="UP000265520">
    <property type="component" value="Unassembled WGS sequence"/>
</dbReference>
<keyword evidence="2" id="KW-1185">Reference proteome</keyword>
<feature type="non-terminal residue" evidence="1">
    <location>
        <position position="1"/>
    </location>
</feature>
<dbReference type="AlphaFoldDB" id="A0A392S821"/>
<evidence type="ECO:0000313" key="1">
    <source>
        <dbReference type="EMBL" id="MCI44602.1"/>
    </source>
</evidence>
<sequence length="71" mass="8112">IQEPMMGASNGKTNVEFTHEHALSQEVHVLKARHDPMDYAHSDDVPFLRVVLVPKPPRRNNNSQLELSRPE</sequence>